<dbReference type="EMBL" id="CP058579">
    <property type="protein sequence ID" value="QLG63140.1"/>
    <property type="molecule type" value="Genomic_DNA"/>
</dbReference>
<dbReference type="GeneID" id="56038979"/>
<dbReference type="InterPro" id="IPR029052">
    <property type="entry name" value="Metallo-depent_PP-like"/>
</dbReference>
<feature type="binding site" evidence="3">
    <location>
        <position position="150"/>
    </location>
    <ligand>
        <name>Mn(2+)</name>
        <dbReference type="ChEBI" id="CHEBI:29035"/>
        <label>2</label>
    </ligand>
</feature>
<feature type="region of interest" description="Disordered" evidence="4">
    <location>
        <begin position="362"/>
        <end position="474"/>
    </location>
</feature>
<dbReference type="InterPro" id="IPR032885">
    <property type="entry name" value="Mre11_archaea-type"/>
</dbReference>
<evidence type="ECO:0000256" key="2">
    <source>
        <dbReference type="ARBA" id="ARBA00023204"/>
    </source>
</evidence>
<feature type="binding site" evidence="3">
    <location>
        <position position="183"/>
    </location>
    <ligand>
        <name>Mn(2+)</name>
        <dbReference type="ChEBI" id="CHEBI:29035"/>
        <label>1</label>
    </ligand>
</feature>
<dbReference type="EC" id="3.1.-.-" evidence="3"/>
<dbReference type="GO" id="GO:0008408">
    <property type="term" value="F:3'-5' exonuclease activity"/>
    <property type="evidence" value="ECO:0007669"/>
    <property type="project" value="UniProtKB-UniRule"/>
</dbReference>
<protein>
    <recommendedName>
        <fullName evidence="3">DNA double-strand break repair protein Mre11</fullName>
        <ecNumber evidence="3">3.1.-.-</ecNumber>
    </recommendedName>
</protein>
<dbReference type="PANTHER" id="PTHR30337">
    <property type="entry name" value="COMPONENT OF ATP-DEPENDENT DSDNA EXONUCLEASE"/>
    <property type="match status" value="1"/>
</dbReference>
<dbReference type="NCBIfam" id="NF041030">
    <property type="entry name" value="Mre11_Halo"/>
    <property type="match status" value="1"/>
</dbReference>
<dbReference type="Proteomes" id="UP000509626">
    <property type="component" value="Chromosome"/>
</dbReference>
<feature type="binding site" evidence="3">
    <location>
        <position position="50"/>
    </location>
    <ligand>
        <name>Mn(2+)</name>
        <dbReference type="ChEBI" id="CHEBI:29035"/>
        <label>2</label>
    </ligand>
</feature>
<dbReference type="InterPro" id="IPR004843">
    <property type="entry name" value="Calcineurin-like_PHP"/>
</dbReference>
<proteinExistence type="inferred from homology"/>
<evidence type="ECO:0000256" key="4">
    <source>
        <dbReference type="SAM" id="MobiDB-lite"/>
    </source>
</evidence>
<dbReference type="PANTHER" id="PTHR30337:SF0">
    <property type="entry name" value="NUCLEASE SBCCD SUBUNIT D"/>
    <property type="match status" value="1"/>
</dbReference>
<evidence type="ECO:0000259" key="5">
    <source>
        <dbReference type="Pfam" id="PF00149"/>
    </source>
</evidence>
<organism evidence="6 7">
    <name type="scientific">Halorarum salinum</name>
    <dbReference type="NCBI Taxonomy" id="2743089"/>
    <lineage>
        <taxon>Archaea</taxon>
        <taxon>Methanobacteriati</taxon>
        <taxon>Methanobacteriota</taxon>
        <taxon>Stenosarchaea group</taxon>
        <taxon>Halobacteria</taxon>
        <taxon>Halobacteriales</taxon>
        <taxon>Haloferacaceae</taxon>
        <taxon>Halorarum</taxon>
    </lineage>
</organism>
<dbReference type="OrthoDB" id="11638at2157"/>
<dbReference type="GO" id="GO:0045027">
    <property type="term" value="F:DNA end binding"/>
    <property type="evidence" value="ECO:0007669"/>
    <property type="project" value="UniProtKB-UniRule"/>
</dbReference>
<dbReference type="GO" id="GO:0006302">
    <property type="term" value="P:double-strand break repair"/>
    <property type="evidence" value="ECO:0007669"/>
    <property type="project" value="UniProtKB-UniRule"/>
</dbReference>
<feature type="compositionally biased region" description="Basic and acidic residues" evidence="4">
    <location>
        <begin position="437"/>
        <end position="463"/>
    </location>
</feature>
<comment type="activity regulation">
    <text evidence="3">Nuclease activity is regulated by Rad50.</text>
</comment>
<comment type="subunit">
    <text evidence="3">Homodimer. Forms a heterotetramer composed of two Mre11 subunits and two Rad50 subunits.</text>
</comment>
<keyword evidence="1 3" id="KW-0227">DNA damage</keyword>
<reference evidence="6 7" key="1">
    <citation type="submission" date="2020-06" db="EMBL/GenBank/DDBJ databases">
        <title>NJ-3-1, isolated from saline soil.</title>
        <authorList>
            <person name="Cui H.L."/>
            <person name="Shi X."/>
        </authorList>
    </citation>
    <scope>NUCLEOTIDE SEQUENCE [LARGE SCALE GENOMIC DNA]</scope>
    <source>
        <strain evidence="6 7">NJ-3-1</strain>
    </source>
</reference>
<dbReference type="InterPro" id="IPR050535">
    <property type="entry name" value="DNA_Repair-Maintenance_Comp"/>
</dbReference>
<dbReference type="SUPFAM" id="SSF56300">
    <property type="entry name" value="Metallo-dependent phosphatases"/>
    <property type="match status" value="1"/>
</dbReference>
<dbReference type="AlphaFoldDB" id="A0A7D5QDA9"/>
<evidence type="ECO:0000313" key="6">
    <source>
        <dbReference type="EMBL" id="QLG63140.1"/>
    </source>
</evidence>
<dbReference type="Gene3D" id="3.60.21.10">
    <property type="match status" value="1"/>
</dbReference>
<keyword evidence="3" id="KW-0255">Endonuclease</keyword>
<evidence type="ECO:0000256" key="3">
    <source>
        <dbReference type="HAMAP-Rule" id="MF_02044"/>
    </source>
</evidence>
<keyword evidence="3" id="KW-0479">Metal-binding</keyword>
<dbReference type="Pfam" id="PF00149">
    <property type="entry name" value="Metallophos"/>
    <property type="match status" value="1"/>
</dbReference>
<dbReference type="GO" id="GO:0004519">
    <property type="term" value="F:endonuclease activity"/>
    <property type="evidence" value="ECO:0007669"/>
    <property type="project" value="UniProtKB-UniRule"/>
</dbReference>
<keyword evidence="3" id="KW-0378">Hydrolase</keyword>
<keyword evidence="3" id="KW-0464">Manganese</keyword>
<comment type="cofactor">
    <cofactor evidence="3">
        <name>Mn(2+)</name>
        <dbReference type="ChEBI" id="CHEBI:29035"/>
    </cofactor>
    <text evidence="3">Binds 2 manganese ions per subunit.</text>
</comment>
<feature type="binding site" evidence="3">
    <location>
        <position position="85"/>
    </location>
    <ligand>
        <name>Mn(2+)</name>
        <dbReference type="ChEBI" id="CHEBI:29035"/>
        <label>2</label>
    </ligand>
</feature>
<feature type="binding site" evidence="3">
    <location>
        <position position="11"/>
    </location>
    <ligand>
        <name>Mn(2+)</name>
        <dbReference type="ChEBI" id="CHEBI:29035"/>
        <label>1</label>
    </ligand>
</feature>
<comment type="function">
    <text evidence="3">Part of the Rad50/Mre11 complex, which is involved in the early steps of DNA double-strand break (DSB) repair. Mre11 binds to DSB ends and has both double-stranded 3'-5' exonuclease activity and single-stranded endonuclease activity.</text>
</comment>
<comment type="caution">
    <text evidence="3">Lacks conserved residue(s) required for the propagation of feature annotation.</text>
</comment>
<gene>
    <name evidence="3" type="primary">mre11</name>
    <name evidence="6" type="ORF">HUG12_15930</name>
</gene>
<accession>A0A7D5QDA9</accession>
<dbReference type="GO" id="GO:0030145">
    <property type="term" value="F:manganese ion binding"/>
    <property type="evidence" value="ECO:0007669"/>
    <property type="project" value="UniProtKB-UniRule"/>
</dbReference>
<dbReference type="HAMAP" id="MF_02044">
    <property type="entry name" value="Mre11"/>
    <property type="match status" value="1"/>
</dbReference>
<dbReference type="KEGG" id="halu:HUG12_15930"/>
<keyword evidence="3" id="KW-0540">Nuclease</keyword>
<dbReference type="InterPro" id="IPR054879">
    <property type="entry name" value="Mre11_Halo"/>
</dbReference>
<keyword evidence="3" id="KW-0269">Exonuclease</keyword>
<dbReference type="GO" id="GO:0000403">
    <property type="term" value="F:Y-form DNA binding"/>
    <property type="evidence" value="ECO:0007669"/>
    <property type="project" value="UniProtKB-UniRule"/>
</dbReference>
<keyword evidence="2 3" id="KW-0234">DNA repair</keyword>
<feature type="binding site" evidence="3">
    <location>
        <position position="50"/>
    </location>
    <ligand>
        <name>Mn(2+)</name>
        <dbReference type="ChEBI" id="CHEBI:29035"/>
        <label>1</label>
    </ligand>
</feature>
<name>A0A7D5QDA9_9EURY</name>
<evidence type="ECO:0000313" key="7">
    <source>
        <dbReference type="Proteomes" id="UP000509626"/>
    </source>
</evidence>
<evidence type="ECO:0000256" key="1">
    <source>
        <dbReference type="ARBA" id="ARBA00022763"/>
    </source>
</evidence>
<feature type="compositionally biased region" description="Basic and acidic residues" evidence="4">
    <location>
        <begin position="371"/>
        <end position="386"/>
    </location>
</feature>
<feature type="binding site" evidence="3">
    <location>
        <position position="9"/>
    </location>
    <ligand>
        <name>Mn(2+)</name>
        <dbReference type="ChEBI" id="CHEBI:29035"/>
        <label>1</label>
    </ligand>
</feature>
<feature type="domain" description="Calcineurin-like phosphoesterase" evidence="5">
    <location>
        <begin position="3"/>
        <end position="100"/>
    </location>
</feature>
<dbReference type="RefSeq" id="WP_179269725.1">
    <property type="nucleotide sequence ID" value="NZ_CP058579.1"/>
</dbReference>
<feature type="active site" description="Proton donor" evidence="3">
    <location>
        <position position="86"/>
    </location>
</feature>
<keyword evidence="7" id="KW-1185">Reference proteome</keyword>
<sequence>MTRVIHTGDTHIGYRQYHSPERRRDFLAAFERVVEDAVADDVDAVVHAGDLFHDRRPELLDLLGTLSALRDLDEAGIPFLAVVGNHESTRGGQWLDLYESLGLATRLGSEPVTVGDTAFYGLDHVPESRRDALEYEFDPHDEPHAALVGHGLFEPFAHGNWDTETVLSEATVAFDAMLLGDNHTPDTAEVLDTWVTYCGSTERASTTERDGRGYNLVEFRDGDVDVRRRALETRPFVFVEVELGPSEGVGRVRDRVREHDVTDAVVIVDVTGEGEPVAPAAIEEFAAERGALVARVTDRREVDTEVEVSVTFADPDAAVRERVAELGLSSVARDVDDVVRGEAADSNVRERVKRRVEERFEGAEFAADAEPAARDDRTGTAEGDERPEPDEDDESNRNPASGSEELAESVESAGPKERDDATASTADPPVEATGSDDGDRSDDPDRSDGGNEASDRDEARDRPAGGQVTMEDYR</sequence>
<comment type="similarity">
    <text evidence="3">Belongs to the MRE11/RAD32 family.</text>
</comment>